<reference evidence="1" key="1">
    <citation type="submission" date="2021-06" db="EMBL/GenBank/DDBJ databases">
        <authorList>
            <person name="Kallberg Y."/>
            <person name="Tangrot J."/>
            <person name="Rosling A."/>
        </authorList>
    </citation>
    <scope>NUCLEOTIDE SEQUENCE</scope>
    <source>
        <strain evidence="1">MA461A</strain>
    </source>
</reference>
<protein>
    <submittedName>
        <fullName evidence="1">14929_t:CDS:1</fullName>
    </submittedName>
</protein>
<dbReference type="Proteomes" id="UP000789920">
    <property type="component" value="Unassembled WGS sequence"/>
</dbReference>
<organism evidence="1 2">
    <name type="scientific">Racocetra persica</name>
    <dbReference type="NCBI Taxonomy" id="160502"/>
    <lineage>
        <taxon>Eukaryota</taxon>
        <taxon>Fungi</taxon>
        <taxon>Fungi incertae sedis</taxon>
        <taxon>Mucoromycota</taxon>
        <taxon>Glomeromycotina</taxon>
        <taxon>Glomeromycetes</taxon>
        <taxon>Diversisporales</taxon>
        <taxon>Gigasporaceae</taxon>
        <taxon>Racocetra</taxon>
    </lineage>
</organism>
<comment type="caution">
    <text evidence="1">The sequence shown here is derived from an EMBL/GenBank/DDBJ whole genome shotgun (WGS) entry which is preliminary data.</text>
</comment>
<sequence length="101" mass="11667">ENSFKIDTRMAWVDRPKSSVSARFGRSNRERTNLPDIACLVKKNQTDIAYTEDIVEKYKAISKREMYLNTVKTIVNKADKLSLTQPTLELKYKRISISSPL</sequence>
<accession>A0ACA9QB34</accession>
<dbReference type="EMBL" id="CAJVQC010029845">
    <property type="protein sequence ID" value="CAG8743806.1"/>
    <property type="molecule type" value="Genomic_DNA"/>
</dbReference>
<proteinExistence type="predicted"/>
<name>A0ACA9QB34_9GLOM</name>
<evidence type="ECO:0000313" key="1">
    <source>
        <dbReference type="EMBL" id="CAG8743806.1"/>
    </source>
</evidence>
<gene>
    <name evidence="1" type="ORF">RPERSI_LOCUS13432</name>
</gene>
<evidence type="ECO:0000313" key="2">
    <source>
        <dbReference type="Proteomes" id="UP000789920"/>
    </source>
</evidence>
<feature type="non-terminal residue" evidence="1">
    <location>
        <position position="1"/>
    </location>
</feature>
<keyword evidence="2" id="KW-1185">Reference proteome</keyword>